<dbReference type="RefSeq" id="WP_145360744.1">
    <property type="nucleotide sequence ID" value="NZ_CP036265.1"/>
</dbReference>
<dbReference type="AlphaFoldDB" id="A0A517PEE4"/>
<feature type="domain" description="3-keto-alpha-glucoside-1,2-lyase/3-keto-2-hydroxy-glucal hydratase" evidence="3">
    <location>
        <begin position="438"/>
        <end position="610"/>
    </location>
</feature>
<dbReference type="Proteomes" id="UP000318741">
    <property type="component" value="Chromosome"/>
</dbReference>
<dbReference type="KEGG" id="acaf:CA12_38820"/>
<dbReference type="EMBL" id="CP036265">
    <property type="protein sequence ID" value="QDT17750.1"/>
    <property type="molecule type" value="Genomic_DNA"/>
</dbReference>
<dbReference type="OrthoDB" id="257393at2"/>
<gene>
    <name evidence="4" type="ORF">CA12_38820</name>
</gene>
<dbReference type="InterPro" id="IPR010496">
    <property type="entry name" value="AL/BT2_dom"/>
</dbReference>
<evidence type="ECO:0000256" key="2">
    <source>
        <dbReference type="SAM" id="SignalP"/>
    </source>
</evidence>
<evidence type="ECO:0000256" key="1">
    <source>
        <dbReference type="SAM" id="MobiDB-lite"/>
    </source>
</evidence>
<name>A0A517PEE4_9PLAN</name>
<proteinExistence type="predicted"/>
<evidence type="ECO:0000313" key="4">
    <source>
        <dbReference type="EMBL" id="QDT17750.1"/>
    </source>
</evidence>
<protein>
    <recommendedName>
        <fullName evidence="3">3-keto-alpha-glucoside-1,2-lyase/3-keto-2-hydroxy-glucal hydratase domain-containing protein</fullName>
    </recommendedName>
</protein>
<sequence length="631" mass="66507" precursor="true">MPFRPVSLFACLLLVGPLALASAAADDATPPKPTESEPTAVFNGENFDGWFFAPHYDPRKLAAMAPAERAEFLKTHAAAGLEHWRIEPGEGGAEIVNDGQGPYLWTDRDYTDFELSIDWKITAGTDSGIYLRGCPQVQIWDPDDADPNGNGHKFGSGGLWNNPKTGPNNRGKDPSERADKPMGEWNTFVIRVVGSTVTVHLNGKLIVNEATLENYWDRSQPLFPAGPIILQTHGGETRWRNVTVREIPRGMSESGFLLPDGGAAGEGWDEAAGNTATVGADVHAAFGPVTGQQTASVTVGTRVGTPGPAVSFEFAADGTVAAKNPLAEVARLGSGGGAGADGGPVPCMLVDRDAAAAAYDPAAVNRVYVRTADGSVIAYLNGTPILVAVDAPAARKEPIPFAVNGAEAKVLFVRAGDERQPPPGDEADFTAIPLEPGLPGWEGDLDGYPVEDGVMTCRGGGNVYLKEELSDFTVRFEFRLPEGGNNGVGLRFVKGENAAYSGMESQILDNAADRYRTIAPYQAHGSIYGVIPALRGYLAPVGHWNREEISLKGDRVTVKLNGKTLVDADIREASAGGAVDGQKHPGLLRDSGAFGFLGHGAPVAWRNLRLSVSPAAADAAAKAEGAEEPAK</sequence>
<feature type="chain" id="PRO_5021892778" description="3-keto-alpha-glucoside-1,2-lyase/3-keto-2-hydroxy-glucal hydratase domain-containing protein" evidence="2">
    <location>
        <begin position="22"/>
        <end position="631"/>
    </location>
</feature>
<evidence type="ECO:0000313" key="5">
    <source>
        <dbReference type="Proteomes" id="UP000318741"/>
    </source>
</evidence>
<feature type="compositionally biased region" description="Basic and acidic residues" evidence="1">
    <location>
        <begin position="170"/>
        <end position="181"/>
    </location>
</feature>
<keyword evidence="5" id="KW-1185">Reference proteome</keyword>
<dbReference type="Pfam" id="PF06439">
    <property type="entry name" value="3keto-disac_hyd"/>
    <property type="match status" value="2"/>
</dbReference>
<organism evidence="4 5">
    <name type="scientific">Alienimonas californiensis</name>
    <dbReference type="NCBI Taxonomy" id="2527989"/>
    <lineage>
        <taxon>Bacteria</taxon>
        <taxon>Pseudomonadati</taxon>
        <taxon>Planctomycetota</taxon>
        <taxon>Planctomycetia</taxon>
        <taxon>Planctomycetales</taxon>
        <taxon>Planctomycetaceae</taxon>
        <taxon>Alienimonas</taxon>
    </lineage>
</organism>
<accession>A0A517PEE4</accession>
<evidence type="ECO:0000259" key="3">
    <source>
        <dbReference type="Pfam" id="PF06439"/>
    </source>
</evidence>
<feature type="signal peptide" evidence="2">
    <location>
        <begin position="1"/>
        <end position="21"/>
    </location>
</feature>
<reference evidence="4 5" key="1">
    <citation type="submission" date="2019-02" db="EMBL/GenBank/DDBJ databases">
        <title>Deep-cultivation of Planctomycetes and their phenomic and genomic characterization uncovers novel biology.</title>
        <authorList>
            <person name="Wiegand S."/>
            <person name="Jogler M."/>
            <person name="Boedeker C."/>
            <person name="Pinto D."/>
            <person name="Vollmers J."/>
            <person name="Rivas-Marin E."/>
            <person name="Kohn T."/>
            <person name="Peeters S.H."/>
            <person name="Heuer A."/>
            <person name="Rast P."/>
            <person name="Oberbeckmann S."/>
            <person name="Bunk B."/>
            <person name="Jeske O."/>
            <person name="Meyerdierks A."/>
            <person name="Storesund J.E."/>
            <person name="Kallscheuer N."/>
            <person name="Luecker S."/>
            <person name="Lage O.M."/>
            <person name="Pohl T."/>
            <person name="Merkel B.J."/>
            <person name="Hornburger P."/>
            <person name="Mueller R.-W."/>
            <person name="Bruemmer F."/>
            <person name="Labrenz M."/>
            <person name="Spormann A.M."/>
            <person name="Op den Camp H."/>
            <person name="Overmann J."/>
            <person name="Amann R."/>
            <person name="Jetten M.S.M."/>
            <person name="Mascher T."/>
            <person name="Medema M.H."/>
            <person name="Devos D.P."/>
            <person name="Kaster A.-K."/>
            <person name="Ovreas L."/>
            <person name="Rohde M."/>
            <person name="Galperin M.Y."/>
            <person name="Jogler C."/>
        </authorList>
    </citation>
    <scope>NUCLEOTIDE SEQUENCE [LARGE SCALE GENOMIC DNA]</scope>
    <source>
        <strain evidence="4 5">CA12</strain>
    </source>
</reference>
<keyword evidence="2" id="KW-0732">Signal</keyword>
<dbReference type="GO" id="GO:0016787">
    <property type="term" value="F:hydrolase activity"/>
    <property type="evidence" value="ECO:0007669"/>
    <property type="project" value="InterPro"/>
</dbReference>
<dbReference type="Gene3D" id="2.60.120.560">
    <property type="entry name" value="Exo-inulinase, domain 1"/>
    <property type="match status" value="2"/>
</dbReference>
<feature type="region of interest" description="Disordered" evidence="1">
    <location>
        <begin position="143"/>
        <end position="181"/>
    </location>
</feature>
<feature type="domain" description="3-keto-alpha-glucoside-1,2-lyase/3-keto-2-hydroxy-glucal hydratase" evidence="3">
    <location>
        <begin position="38"/>
        <end position="245"/>
    </location>
</feature>